<evidence type="ECO:0000313" key="3">
    <source>
        <dbReference type="EMBL" id="GMH51103.1"/>
    </source>
</evidence>
<proteinExistence type="predicted"/>
<dbReference type="PANTHER" id="PTHR46725">
    <property type="entry name" value="COILED-COIL DOMAIN-CONTAINING PROTEIN 57"/>
    <property type="match status" value="1"/>
</dbReference>
<keyword evidence="1" id="KW-0175">Coiled coil</keyword>
<reference evidence="3" key="1">
    <citation type="submission" date="2022-07" db="EMBL/GenBank/DDBJ databases">
        <title>Genome analysis of Parmales, a sister group of diatoms, reveals the evolutionary specialization of diatoms from phago-mixotrophs to photoautotrophs.</title>
        <authorList>
            <person name="Ban H."/>
            <person name="Sato S."/>
            <person name="Yoshikawa S."/>
            <person name="Kazumasa Y."/>
            <person name="Nakamura Y."/>
            <person name="Ichinomiya M."/>
            <person name="Saitoh K."/>
            <person name="Sato N."/>
            <person name="Blanc-Mathieu R."/>
            <person name="Endo H."/>
            <person name="Kuwata A."/>
            <person name="Ogata H."/>
        </authorList>
    </citation>
    <scope>NUCLEOTIDE SEQUENCE</scope>
</reference>
<dbReference type="GO" id="GO:0005876">
    <property type="term" value="C:spindle microtubule"/>
    <property type="evidence" value="ECO:0007669"/>
    <property type="project" value="TreeGrafter"/>
</dbReference>
<dbReference type="GO" id="GO:0045931">
    <property type="term" value="P:positive regulation of mitotic cell cycle"/>
    <property type="evidence" value="ECO:0007669"/>
    <property type="project" value="TreeGrafter"/>
</dbReference>
<feature type="region of interest" description="Disordered" evidence="2">
    <location>
        <begin position="491"/>
        <end position="510"/>
    </location>
</feature>
<feature type="coiled-coil region" evidence="1">
    <location>
        <begin position="653"/>
        <end position="725"/>
    </location>
</feature>
<dbReference type="PANTHER" id="PTHR46725:SF1">
    <property type="entry name" value="COILED-COIL DOMAIN-CONTAINING PROTEIN 57"/>
    <property type="match status" value="1"/>
</dbReference>
<name>A0A9W7DUF2_9STRA</name>
<feature type="region of interest" description="Disordered" evidence="2">
    <location>
        <begin position="895"/>
        <end position="927"/>
    </location>
</feature>
<dbReference type="EMBL" id="BRXZ01005849">
    <property type="protein sequence ID" value="GMH51103.1"/>
    <property type="molecule type" value="Genomic_DNA"/>
</dbReference>
<evidence type="ECO:0000256" key="2">
    <source>
        <dbReference type="SAM" id="MobiDB-lite"/>
    </source>
</evidence>
<organism evidence="3 4">
    <name type="scientific">Triparma retinervis</name>
    <dbReference type="NCBI Taxonomy" id="2557542"/>
    <lineage>
        <taxon>Eukaryota</taxon>
        <taxon>Sar</taxon>
        <taxon>Stramenopiles</taxon>
        <taxon>Ochrophyta</taxon>
        <taxon>Bolidophyceae</taxon>
        <taxon>Parmales</taxon>
        <taxon>Triparmaceae</taxon>
        <taxon>Triparma</taxon>
    </lineage>
</organism>
<dbReference type="AlphaFoldDB" id="A0A9W7DUF2"/>
<dbReference type="InterPro" id="IPR042481">
    <property type="entry name" value="CCDC57"/>
</dbReference>
<feature type="coiled-coil region" evidence="1">
    <location>
        <begin position="271"/>
        <end position="298"/>
    </location>
</feature>
<dbReference type="GO" id="GO:0007020">
    <property type="term" value="P:microtubule nucleation"/>
    <property type="evidence" value="ECO:0007669"/>
    <property type="project" value="TreeGrafter"/>
</dbReference>
<dbReference type="OrthoDB" id="568502at2759"/>
<gene>
    <name evidence="3" type="ORF">TrRE_jg12734</name>
</gene>
<comment type="caution">
    <text evidence="3">The sequence shown here is derived from an EMBL/GenBank/DDBJ whole genome shotgun (WGS) entry which is preliminary data.</text>
</comment>
<keyword evidence="4" id="KW-1185">Reference proteome</keyword>
<dbReference type="GO" id="GO:0060271">
    <property type="term" value="P:cilium assembly"/>
    <property type="evidence" value="ECO:0007669"/>
    <property type="project" value="TreeGrafter"/>
</dbReference>
<feature type="region of interest" description="Disordered" evidence="2">
    <location>
        <begin position="395"/>
        <end position="416"/>
    </location>
</feature>
<evidence type="ECO:0000313" key="4">
    <source>
        <dbReference type="Proteomes" id="UP001165082"/>
    </source>
</evidence>
<feature type="compositionally biased region" description="Basic and acidic residues" evidence="2">
    <location>
        <begin position="917"/>
        <end position="927"/>
    </location>
</feature>
<protein>
    <submittedName>
        <fullName evidence="3">Uncharacterized protein</fullName>
    </submittedName>
</protein>
<sequence>MSSTPPAPPPTGKVAITNTDIKSLIIEKEEELQSLTNYRLDSLQSLLSQKTSHLTSVMSQFNKLREDFEYNVKVVEGRDRELKRYEDYVGALERKVEEAAEEVRRLEVLRGEDLDRARKETLGVKEEVDFWRSKFDSMVKESDEARFKFERERDSMLRDMEEARREQQRTAREREEDMEAQRREVTGTFDEVLRVREMEGRRREEELKNSLRETESRLSDAMGQVELCRGREVDLRALAERDRASAEEAERALRQTRWACEDQIRVNDGKLMEKERLLEETKKVKDEMTEEYERKMGELLGSLHEVEKAFVEQRAKHTAEAAKLNQLKDETVRKQREKLEGVIEALTNKVSQGEARNEMMENQWQDDRKDFEGKIRSIQDRSREEAAEMLRKLTKAEEEARDAKSRAFTAETERNNEADRIKEMAVKERELQVMVEGLRTELAKADGGVEEARRLSKDRLGAMQREHERVIEKMDDEREKEGREIKGQLDRVQAEKRAMEDKVRQGEDEASRLRAELHGTKMRMRFNEGTAAIDGDAGAFGVLNQQPSPMFSDDMGPATPLVIESMGEGSAFGRDAEIERENRKLKDMVGMMRKEMEGLTAELMSPQGGEGGGVSKRAVEALEQQLVHAREYVVVLQGGKKEGGEEAMLRRHVKELTATIDDLRFENERYNKNVKSLRNQVLELERQIAISDEASSRGKMPSHKTVEAEIKVRELEDKLGETNLELKAIVGDRDRLLDLSNKLRVDMMRASPKKEAPRYEDEMELRSANHDPASKQLAEVIRMSEAKVAAKYESKIADIESSLRNLSEHNRMVRTEVDKWGGATMDGMHVPGMRIGGLDEDERNGSLMEARRALLAAKEDLVGIGGGGGGGAGWGDFASGVPLDNLGMGGGSEGMGYSRPPMLRSGGGYSSSVMTDSQREAKERLARSQRRRIELLNERRKVRNWNVKDDCEED</sequence>
<dbReference type="Proteomes" id="UP001165082">
    <property type="component" value="Unassembled WGS sequence"/>
</dbReference>
<dbReference type="GO" id="GO:0034451">
    <property type="term" value="C:centriolar satellite"/>
    <property type="evidence" value="ECO:0007669"/>
    <property type="project" value="TreeGrafter"/>
</dbReference>
<accession>A0A9W7DUF2</accession>
<feature type="coiled-coil region" evidence="1">
    <location>
        <begin position="82"/>
        <end position="112"/>
    </location>
</feature>
<feature type="region of interest" description="Disordered" evidence="2">
    <location>
        <begin position="158"/>
        <end position="182"/>
    </location>
</feature>
<evidence type="ECO:0000256" key="1">
    <source>
        <dbReference type="SAM" id="Coils"/>
    </source>
</evidence>